<evidence type="ECO:0000256" key="1">
    <source>
        <dbReference type="ARBA" id="ARBA00009986"/>
    </source>
</evidence>
<keyword evidence="2" id="KW-0058">Aromatic hydrocarbons catabolism</keyword>
<dbReference type="Gene3D" id="3.40.309.10">
    <property type="entry name" value="Aldehyde Dehydrogenase, Chain A, domain 2"/>
    <property type="match status" value="1"/>
</dbReference>
<evidence type="ECO:0000256" key="2">
    <source>
        <dbReference type="ARBA" id="ARBA00022797"/>
    </source>
</evidence>
<comment type="catalytic activity">
    <reaction evidence="6">
        <text>salicylaldehyde + NAD(+) + H2O = salicylate + NADH + 2 H(+)</text>
        <dbReference type="Rhea" id="RHEA:18537"/>
        <dbReference type="ChEBI" id="CHEBI:15377"/>
        <dbReference type="ChEBI" id="CHEBI:15378"/>
        <dbReference type="ChEBI" id="CHEBI:16008"/>
        <dbReference type="ChEBI" id="CHEBI:30762"/>
        <dbReference type="ChEBI" id="CHEBI:57540"/>
        <dbReference type="ChEBI" id="CHEBI:57945"/>
        <dbReference type="EC" id="1.2.1.65"/>
    </reaction>
</comment>
<name>A0AAE3ZDE9_9ACTN</name>
<dbReference type="EC" id="1.2.1.65" evidence="7"/>
<evidence type="ECO:0000256" key="7">
    <source>
        <dbReference type="ARBA" id="ARBA00066992"/>
    </source>
</evidence>
<keyword evidence="4" id="KW-0520">NAD</keyword>
<dbReference type="Gene3D" id="3.40.605.10">
    <property type="entry name" value="Aldehyde Dehydrogenase, Chain A, domain 1"/>
    <property type="match status" value="1"/>
</dbReference>
<evidence type="ECO:0000256" key="5">
    <source>
        <dbReference type="ARBA" id="ARBA00035632"/>
    </source>
</evidence>
<proteinExistence type="inferred from homology"/>
<dbReference type="PANTHER" id="PTHR42986">
    <property type="entry name" value="BENZALDEHYDE DEHYDROGENASE YFMT"/>
    <property type="match status" value="1"/>
</dbReference>
<gene>
    <name evidence="10" type="ORF">JOF55_001986</name>
</gene>
<dbReference type="EMBL" id="JAVDXW010000001">
    <property type="protein sequence ID" value="MDR7301805.1"/>
    <property type="molecule type" value="Genomic_DNA"/>
</dbReference>
<dbReference type="GO" id="GO:0018485">
    <property type="term" value="F:salicylaldehyde dehydrogenase (NAD+) activity"/>
    <property type="evidence" value="ECO:0007669"/>
    <property type="project" value="UniProtKB-EC"/>
</dbReference>
<dbReference type="FunFam" id="3.40.605.10:FF:000007">
    <property type="entry name" value="NAD/NADP-dependent betaine aldehyde dehydrogenase"/>
    <property type="match status" value="1"/>
</dbReference>
<accession>A0AAE3ZDE9</accession>
<comment type="similarity">
    <text evidence="1">Belongs to the aldehyde dehydrogenase family.</text>
</comment>
<evidence type="ECO:0000256" key="6">
    <source>
        <dbReference type="ARBA" id="ARBA00050596"/>
    </source>
</evidence>
<dbReference type="PROSITE" id="PS00070">
    <property type="entry name" value="ALDEHYDE_DEHYDR_CYS"/>
    <property type="match status" value="1"/>
</dbReference>
<sequence length="495" mass="53188">MSTGGQQPAAYTGFDRMPLDGEWRSGSSGTVRTDVNPYTDEVLTEIPYADASDVDRAYRAARQAQVSWASTLPAERTEMFRRAISVMDARKQEIVDWLVSETGGVRERAEFEWGLVRAGMFEVSSYPSRVAGRILPGTLPGKENRVYRQPVGVVAVISPWNFPLQLSHRSVAPALALGNAVVLKPSGDTPVTGSLLLARIYEEAGLPPGLFNVVIGKGSEVGEALVTHDIPQVVSFTGSTPVGEGIGQQAALKRCSLELGGNGPLVVLDDADLDRAVDSAVFGSYFHQGQVCMATNRVIVDDSVHDDFVERLTNRVRALRVGDPDDPNTQIGPIINDGQRDSIQDKISRAVSDGAQLLVSGDPSGPAGRVLPPHLLLGTNKVATAAEEVFGPVATVIRAKGEEEALQLANDTEYGLASAVYTTDVERGVRFAQRVEAGMTHVNDTTVNDEPNTAFGGEKASGIGRFGGEWAIEEFTTDHWISVQHEYRDLPLQPG</sequence>
<evidence type="ECO:0000256" key="8">
    <source>
        <dbReference type="ARBA" id="ARBA00070319"/>
    </source>
</evidence>
<evidence type="ECO:0000256" key="4">
    <source>
        <dbReference type="ARBA" id="ARBA00023027"/>
    </source>
</evidence>
<dbReference type="InterPro" id="IPR015590">
    <property type="entry name" value="Aldehyde_DH_dom"/>
</dbReference>
<feature type="domain" description="Aldehyde dehydrogenase" evidence="9">
    <location>
        <begin position="23"/>
        <end position="480"/>
    </location>
</feature>
<dbReference type="FunFam" id="3.40.309.10:FF:000010">
    <property type="entry name" value="Gamma-aminobutyraldehyde dehydrogenase"/>
    <property type="match status" value="1"/>
</dbReference>
<dbReference type="AlphaFoldDB" id="A0AAE3ZDE9"/>
<dbReference type="Pfam" id="PF00171">
    <property type="entry name" value="Aldedh"/>
    <property type="match status" value="1"/>
</dbReference>
<dbReference type="InterPro" id="IPR016161">
    <property type="entry name" value="Ald_DH/histidinol_DH"/>
</dbReference>
<dbReference type="PANTHER" id="PTHR42986:SF1">
    <property type="entry name" value="BENZALDEHYDE DEHYDROGENASE YFMT"/>
    <property type="match status" value="1"/>
</dbReference>
<evidence type="ECO:0000313" key="11">
    <source>
        <dbReference type="Proteomes" id="UP001180845"/>
    </source>
</evidence>
<protein>
    <recommendedName>
        <fullName evidence="8">Salicylaldehyde dehydrogenase</fullName>
        <ecNumber evidence="7">1.2.1.65</ecNumber>
    </recommendedName>
</protein>
<comment type="caution">
    <text evidence="10">The sequence shown here is derived from an EMBL/GenBank/DDBJ whole genome shotgun (WGS) entry which is preliminary data.</text>
</comment>
<dbReference type="Proteomes" id="UP001180845">
    <property type="component" value="Unassembled WGS sequence"/>
</dbReference>
<dbReference type="SUPFAM" id="SSF53720">
    <property type="entry name" value="ALDH-like"/>
    <property type="match status" value="1"/>
</dbReference>
<evidence type="ECO:0000313" key="10">
    <source>
        <dbReference type="EMBL" id="MDR7301805.1"/>
    </source>
</evidence>
<keyword evidence="3 10" id="KW-0560">Oxidoreductase</keyword>
<evidence type="ECO:0000259" key="9">
    <source>
        <dbReference type="Pfam" id="PF00171"/>
    </source>
</evidence>
<evidence type="ECO:0000256" key="3">
    <source>
        <dbReference type="ARBA" id="ARBA00023002"/>
    </source>
</evidence>
<reference evidence="10" key="1">
    <citation type="submission" date="2023-07" db="EMBL/GenBank/DDBJ databases">
        <title>Sequencing the genomes of 1000 actinobacteria strains.</title>
        <authorList>
            <person name="Klenk H.-P."/>
        </authorList>
    </citation>
    <scope>NUCLEOTIDE SEQUENCE</scope>
    <source>
        <strain evidence="10">DSM 45977</strain>
    </source>
</reference>
<dbReference type="RefSeq" id="WP_310272788.1">
    <property type="nucleotide sequence ID" value="NZ_JAVDXW010000001.1"/>
</dbReference>
<dbReference type="InterPro" id="IPR016163">
    <property type="entry name" value="Ald_DH_C"/>
</dbReference>
<dbReference type="InterPro" id="IPR016162">
    <property type="entry name" value="Ald_DH_N"/>
</dbReference>
<comment type="pathway">
    <text evidence="5">Aromatic compound metabolism; naphthalene degradation.</text>
</comment>
<organism evidence="10 11">
    <name type="scientific">Haloactinomyces albus</name>
    <dbReference type="NCBI Taxonomy" id="1352928"/>
    <lineage>
        <taxon>Bacteria</taxon>
        <taxon>Bacillati</taxon>
        <taxon>Actinomycetota</taxon>
        <taxon>Actinomycetes</taxon>
        <taxon>Actinopolysporales</taxon>
        <taxon>Actinopolysporaceae</taxon>
        <taxon>Haloactinomyces</taxon>
    </lineage>
</organism>
<dbReference type="InterPro" id="IPR016160">
    <property type="entry name" value="Ald_DH_CS_CYS"/>
</dbReference>
<keyword evidence="11" id="KW-1185">Reference proteome</keyword>